<sequence>MAETTVVLGRKRRHWPAVAGATVVVVLAVTAGLAVHGRDDAAPPAAFAVPSVVPSVPVSVAPVDGRLGDVVATGLPASGGQTWVLYFTPIDWDHTPGIRMGLSIGERDARGTIEEALNIAVTSGSDRTAGFHPMQAPMQLEDRVVQPAFGYYVGRPARITATFDGVTTVNAVLAPWSADPDVTIFWFDPAAGAVEEISQLGAFDAAGARLPDGIIKASYF</sequence>
<reference evidence="2 3" key="1">
    <citation type="journal article" date="2014" name="J. Biotechnol.">
        <title>Complete genome sequence of the actinobacterium Actinoplanes friuliensis HAG 010964, producer of the lipopeptide antibiotic friulimycin.</title>
        <authorList>
            <person name="Ruckert C."/>
            <person name="Szczepanowski R."/>
            <person name="Albersmeier A."/>
            <person name="Goesmann A."/>
            <person name="Fischer N."/>
            <person name="Steinkamper A."/>
            <person name="Puhler A."/>
            <person name="Biener R."/>
            <person name="Schwartz D."/>
            <person name="Kalinowski J."/>
        </authorList>
    </citation>
    <scope>NUCLEOTIDE SEQUENCE [LARGE SCALE GENOMIC DNA]</scope>
    <source>
        <strain evidence="2 3">DSM 7358</strain>
    </source>
</reference>
<dbReference type="RefSeq" id="WP_023363689.1">
    <property type="nucleotide sequence ID" value="NC_022657.1"/>
</dbReference>
<protein>
    <submittedName>
        <fullName evidence="2">Uncharacterized protein</fullName>
    </submittedName>
</protein>
<dbReference type="HOGENOM" id="CLU_097423_0_0_11"/>
<keyword evidence="3" id="KW-1185">Reference proteome</keyword>
<gene>
    <name evidence="2" type="ORF">AFR_24155</name>
</gene>
<evidence type="ECO:0000256" key="1">
    <source>
        <dbReference type="SAM" id="Phobius"/>
    </source>
</evidence>
<feature type="transmembrane region" description="Helical" evidence="1">
    <location>
        <begin position="15"/>
        <end position="35"/>
    </location>
</feature>
<dbReference type="AlphaFoldDB" id="U5W1X0"/>
<organism evidence="2 3">
    <name type="scientific">Actinoplanes friuliensis DSM 7358</name>
    <dbReference type="NCBI Taxonomy" id="1246995"/>
    <lineage>
        <taxon>Bacteria</taxon>
        <taxon>Bacillati</taxon>
        <taxon>Actinomycetota</taxon>
        <taxon>Actinomycetes</taxon>
        <taxon>Micromonosporales</taxon>
        <taxon>Micromonosporaceae</taxon>
        <taxon>Actinoplanes</taxon>
    </lineage>
</organism>
<name>U5W1X0_9ACTN</name>
<dbReference type="OrthoDB" id="3690121at2"/>
<evidence type="ECO:0000313" key="3">
    <source>
        <dbReference type="Proteomes" id="UP000017746"/>
    </source>
</evidence>
<accession>U5W1X0</accession>
<dbReference type="KEGG" id="afs:AFR_24155"/>
<dbReference type="PATRIC" id="fig|1246995.3.peg.4893"/>
<keyword evidence="1" id="KW-0472">Membrane</keyword>
<proteinExistence type="predicted"/>
<evidence type="ECO:0000313" key="2">
    <source>
        <dbReference type="EMBL" id="AGZ43099.1"/>
    </source>
</evidence>
<keyword evidence="1" id="KW-1133">Transmembrane helix</keyword>
<keyword evidence="1" id="KW-0812">Transmembrane</keyword>
<dbReference type="eggNOG" id="ENOG5032X7T">
    <property type="taxonomic scope" value="Bacteria"/>
</dbReference>
<dbReference type="EMBL" id="CP006272">
    <property type="protein sequence ID" value="AGZ43099.1"/>
    <property type="molecule type" value="Genomic_DNA"/>
</dbReference>
<dbReference type="Proteomes" id="UP000017746">
    <property type="component" value="Chromosome"/>
</dbReference>